<dbReference type="SUPFAM" id="SSF56954">
    <property type="entry name" value="Outer membrane efflux proteins (OEP)"/>
    <property type="match status" value="1"/>
</dbReference>
<protein>
    <submittedName>
        <fullName evidence="4">TolC family protein</fullName>
    </submittedName>
</protein>
<dbReference type="InterPro" id="IPR010131">
    <property type="entry name" value="MdtP/NodT-like"/>
</dbReference>
<dbReference type="RefSeq" id="WP_205101360.1">
    <property type="nucleotide sequence ID" value="NZ_JACJJC010000001.1"/>
</dbReference>
<dbReference type="PROSITE" id="PS51257">
    <property type="entry name" value="PROKAR_LIPOPROTEIN"/>
    <property type="match status" value="1"/>
</dbReference>
<keyword evidence="2" id="KW-1134">Transmembrane beta strand</keyword>
<dbReference type="Gene3D" id="1.20.1600.10">
    <property type="entry name" value="Outer membrane efflux proteins (OEP)"/>
    <property type="match status" value="1"/>
</dbReference>
<dbReference type="Proteomes" id="UP000715095">
    <property type="component" value="Unassembled WGS sequence"/>
</dbReference>
<comment type="subcellular location">
    <subcellularLocation>
        <location evidence="2">Cell membrane</location>
        <topology evidence="2">Lipid-anchor</topology>
    </subcellularLocation>
</comment>
<keyword evidence="2" id="KW-0812">Transmembrane</keyword>
<evidence type="ECO:0000256" key="1">
    <source>
        <dbReference type="ARBA" id="ARBA00007613"/>
    </source>
</evidence>
<dbReference type="Pfam" id="PF02321">
    <property type="entry name" value="OEP"/>
    <property type="match status" value="2"/>
</dbReference>
<dbReference type="PANTHER" id="PTHR30203">
    <property type="entry name" value="OUTER MEMBRANE CATION EFFLUX PROTEIN"/>
    <property type="match status" value="1"/>
</dbReference>
<proteinExistence type="inferred from homology"/>
<organism evidence="4 5">
    <name type="scientific">Sutterella massiliensis</name>
    <dbReference type="NCBI Taxonomy" id="1816689"/>
    <lineage>
        <taxon>Bacteria</taxon>
        <taxon>Pseudomonadati</taxon>
        <taxon>Pseudomonadota</taxon>
        <taxon>Betaproteobacteria</taxon>
        <taxon>Burkholderiales</taxon>
        <taxon>Sutterellaceae</taxon>
        <taxon>Sutterella</taxon>
    </lineage>
</organism>
<sequence>MRDTTTKRTFKLCAAAISALLVAGCAVEQPNVNEMSAAVMPQGWSNAPLPFGDAAAFKHFWLRWNDPGLAAVVERATLANTDVLTAAANLRAAHASLISANASLWPSATLDANTNRNRAQHQTTTDYSASASGAWTLNLAGAQYWYADAAELSLRASALSLEDVKESVAAEAAQAYVNLRAAQAQLALVRATLENYRETADTARWQFEAGTGAASEAEDALVQLASARARIPQIELSITQYKNALARLTALPTDQLPISAEGVIPVPPAGCAVSMPAALLERRPDIRSAQRSLEAAVESLRSAKSNYWPTLSIRGDIGTTAATVSALGASGTGIIGLVGALSVPVLNWGSLIAEEETAAARLDEARASYISVLLRALEEADNAIAGIASAERRNSDLVLAVEHARIAEQLSRTEYETGIGDYAMLLTTQRSLISMQETELANRADLANNYIMLYRALGGGWAVRQAENESSGQPEEDSQAASSTNVGLVSSGQ</sequence>
<evidence type="ECO:0000256" key="2">
    <source>
        <dbReference type="RuleBase" id="RU362097"/>
    </source>
</evidence>
<dbReference type="EMBL" id="JACJJC010000001">
    <property type="protein sequence ID" value="MBM6702964.1"/>
    <property type="molecule type" value="Genomic_DNA"/>
</dbReference>
<keyword evidence="2" id="KW-0732">Signal</keyword>
<evidence type="ECO:0000256" key="3">
    <source>
        <dbReference type="SAM" id="MobiDB-lite"/>
    </source>
</evidence>
<evidence type="ECO:0000313" key="4">
    <source>
        <dbReference type="EMBL" id="MBM6702964.1"/>
    </source>
</evidence>
<dbReference type="Gene3D" id="2.20.200.10">
    <property type="entry name" value="Outer membrane efflux proteins (OEP)"/>
    <property type="match status" value="1"/>
</dbReference>
<evidence type="ECO:0000313" key="5">
    <source>
        <dbReference type="Proteomes" id="UP000715095"/>
    </source>
</evidence>
<feature type="region of interest" description="Disordered" evidence="3">
    <location>
        <begin position="466"/>
        <end position="493"/>
    </location>
</feature>
<comment type="similarity">
    <text evidence="1 2">Belongs to the outer membrane factor (OMF) (TC 1.B.17) family.</text>
</comment>
<keyword evidence="2" id="KW-0564">Palmitate</keyword>
<feature type="chain" id="PRO_5044952415" evidence="2">
    <location>
        <begin position="29"/>
        <end position="493"/>
    </location>
</feature>
<gene>
    <name evidence="4" type="ORF">H6A60_00350</name>
</gene>
<keyword evidence="2" id="KW-0449">Lipoprotein</keyword>
<dbReference type="InterPro" id="IPR003423">
    <property type="entry name" value="OMP_efflux"/>
</dbReference>
<reference evidence="4 5" key="1">
    <citation type="journal article" date="2021" name="Sci. Rep.">
        <title>The distribution of antibiotic resistance genes in chicken gut microbiota commensals.</title>
        <authorList>
            <person name="Juricova H."/>
            <person name="Matiasovicova J."/>
            <person name="Kubasova T."/>
            <person name="Cejkova D."/>
            <person name="Rychlik I."/>
        </authorList>
    </citation>
    <scope>NUCLEOTIDE SEQUENCE [LARGE SCALE GENOMIC DNA]</scope>
    <source>
        <strain evidence="4 5">An829</strain>
    </source>
</reference>
<name>A0ABS2DNM5_9BURK</name>
<dbReference type="PANTHER" id="PTHR30203:SF25">
    <property type="entry name" value="OUTER MEMBRANE PROTEIN-RELATED"/>
    <property type="match status" value="1"/>
</dbReference>
<comment type="caution">
    <text evidence="4">The sequence shown here is derived from an EMBL/GenBank/DDBJ whole genome shotgun (WGS) entry which is preliminary data.</text>
</comment>
<dbReference type="NCBIfam" id="TIGR01845">
    <property type="entry name" value="outer_NodT"/>
    <property type="match status" value="1"/>
</dbReference>
<keyword evidence="5" id="KW-1185">Reference proteome</keyword>
<accession>A0ABS2DNM5</accession>
<feature type="compositionally biased region" description="Polar residues" evidence="3">
    <location>
        <begin position="468"/>
        <end position="493"/>
    </location>
</feature>
<feature type="signal peptide" evidence="2">
    <location>
        <begin position="1"/>
        <end position="28"/>
    </location>
</feature>
<keyword evidence="2" id="KW-0472">Membrane</keyword>